<evidence type="ECO:0000256" key="3">
    <source>
        <dbReference type="ARBA" id="ARBA00022692"/>
    </source>
</evidence>
<dbReference type="GO" id="GO:0005886">
    <property type="term" value="C:plasma membrane"/>
    <property type="evidence" value="ECO:0007669"/>
    <property type="project" value="TreeGrafter"/>
</dbReference>
<evidence type="ECO:0000256" key="6">
    <source>
        <dbReference type="SAM" id="MobiDB-lite"/>
    </source>
</evidence>
<evidence type="ECO:0000259" key="8">
    <source>
        <dbReference type="Pfam" id="PF04138"/>
    </source>
</evidence>
<dbReference type="PANTHER" id="PTHR38459:SF1">
    <property type="entry name" value="PROPHAGE BACTOPRENOL-LINKED GLUCOSE TRANSLOCASE HOMOLOG"/>
    <property type="match status" value="1"/>
</dbReference>
<gene>
    <name evidence="9" type="ORF">DWU98_18340</name>
</gene>
<accession>A0A370WT35</accession>
<evidence type="ECO:0000256" key="4">
    <source>
        <dbReference type="ARBA" id="ARBA00022989"/>
    </source>
</evidence>
<sequence>MRVRSGHSFPRTARPKTDQPMSRVSLKAIIVSIRHARLISTLGGEVFRYLLGALVNVVVGYGSYLILLHWFGYEVSYAAAYVIGIAVSYVFNALYVFRQPLRLRSALSYPLVYLMQFLLGLALLKILIAGLHVPTKLAPLLVAMLTIPATFLASRIIMRAS</sequence>
<name>A0A370WT35_9GAMM</name>
<dbReference type="EMBL" id="QRBE01000014">
    <property type="protein sequence ID" value="RDS79290.1"/>
    <property type="molecule type" value="Genomic_DNA"/>
</dbReference>
<feature type="transmembrane region" description="Helical" evidence="7">
    <location>
        <begin position="77"/>
        <end position="97"/>
    </location>
</feature>
<keyword evidence="4 7" id="KW-1133">Transmembrane helix</keyword>
<proteinExistence type="inferred from homology"/>
<keyword evidence="3 7" id="KW-0812">Transmembrane</keyword>
<evidence type="ECO:0000256" key="7">
    <source>
        <dbReference type="SAM" id="Phobius"/>
    </source>
</evidence>
<comment type="subcellular location">
    <subcellularLocation>
        <location evidence="1">Membrane</location>
        <topology evidence="1">Multi-pass membrane protein</topology>
    </subcellularLocation>
</comment>
<dbReference type="InterPro" id="IPR007267">
    <property type="entry name" value="GtrA_DPMS_TM"/>
</dbReference>
<keyword evidence="10" id="KW-1185">Reference proteome</keyword>
<dbReference type="Proteomes" id="UP000254258">
    <property type="component" value="Unassembled WGS sequence"/>
</dbReference>
<comment type="caution">
    <text evidence="9">The sequence shown here is derived from an EMBL/GenBank/DDBJ whole genome shotgun (WGS) entry which is preliminary data.</text>
</comment>
<keyword evidence="5 7" id="KW-0472">Membrane</keyword>
<feature type="region of interest" description="Disordered" evidence="6">
    <location>
        <begin position="1"/>
        <end position="20"/>
    </location>
</feature>
<protein>
    <submittedName>
        <fullName evidence="9">GtrA family protein</fullName>
    </submittedName>
</protein>
<feature type="domain" description="GtrA/DPMS transmembrane" evidence="8">
    <location>
        <begin position="48"/>
        <end position="157"/>
    </location>
</feature>
<dbReference type="AlphaFoldDB" id="A0A370WT35"/>
<evidence type="ECO:0000256" key="2">
    <source>
        <dbReference type="ARBA" id="ARBA00009399"/>
    </source>
</evidence>
<evidence type="ECO:0000256" key="5">
    <source>
        <dbReference type="ARBA" id="ARBA00023136"/>
    </source>
</evidence>
<dbReference type="GO" id="GO:0000271">
    <property type="term" value="P:polysaccharide biosynthetic process"/>
    <property type="evidence" value="ECO:0007669"/>
    <property type="project" value="InterPro"/>
</dbReference>
<reference evidence="9 10" key="1">
    <citation type="submission" date="2018-07" db="EMBL/GenBank/DDBJ databases">
        <title>Dyella monticola sp. nov. and Dyella psychrodurans sp. nov. isolated from monsoon evergreen broad-leaved forest soil of Dinghu Mountain, China.</title>
        <authorList>
            <person name="Gao Z."/>
            <person name="Qiu L."/>
        </authorList>
    </citation>
    <scope>NUCLEOTIDE SEQUENCE [LARGE SCALE GENOMIC DNA]</scope>
    <source>
        <strain evidence="9 10">4G-K06</strain>
    </source>
</reference>
<dbReference type="Pfam" id="PF04138">
    <property type="entry name" value="GtrA_DPMS_TM"/>
    <property type="match status" value="1"/>
</dbReference>
<dbReference type="PANTHER" id="PTHR38459">
    <property type="entry name" value="PROPHAGE BACTOPRENOL-LINKED GLUCOSE TRANSLOCASE HOMOLOG"/>
    <property type="match status" value="1"/>
</dbReference>
<organism evidence="9 10">
    <name type="scientific">Dyella monticola</name>
    <dbReference type="NCBI Taxonomy" id="1927958"/>
    <lineage>
        <taxon>Bacteria</taxon>
        <taxon>Pseudomonadati</taxon>
        <taxon>Pseudomonadota</taxon>
        <taxon>Gammaproteobacteria</taxon>
        <taxon>Lysobacterales</taxon>
        <taxon>Rhodanobacteraceae</taxon>
        <taxon>Dyella</taxon>
    </lineage>
</organism>
<evidence type="ECO:0000313" key="9">
    <source>
        <dbReference type="EMBL" id="RDS79290.1"/>
    </source>
</evidence>
<evidence type="ECO:0000313" key="10">
    <source>
        <dbReference type="Proteomes" id="UP000254258"/>
    </source>
</evidence>
<evidence type="ECO:0000256" key="1">
    <source>
        <dbReference type="ARBA" id="ARBA00004141"/>
    </source>
</evidence>
<feature type="transmembrane region" description="Helical" evidence="7">
    <location>
        <begin position="137"/>
        <end position="158"/>
    </location>
</feature>
<feature type="transmembrane region" description="Helical" evidence="7">
    <location>
        <begin position="109"/>
        <end position="131"/>
    </location>
</feature>
<feature type="transmembrane region" description="Helical" evidence="7">
    <location>
        <begin position="46"/>
        <end position="71"/>
    </location>
</feature>
<comment type="similarity">
    <text evidence="2">Belongs to the GtrA family.</text>
</comment>
<dbReference type="InterPro" id="IPR051401">
    <property type="entry name" value="GtrA_CellWall_Glycosyl"/>
</dbReference>